<dbReference type="InterPro" id="IPR029069">
    <property type="entry name" value="HotDog_dom_sf"/>
</dbReference>
<sequence length="154" mass="17062">MTEAPPSPESPPAFDAERFFKRMGSVGHNGTLDIQWHGAADDWVELRLPWRDALIGDEEARLMASGPIFTLMDNATSLAIWRKMKAFRPQATLDFRIDYIRPAGSGRDVIGRGECYRLTHSIAFVRGIAHDGDADDPVAHCAGTFMFTGPAWSL</sequence>
<dbReference type="OrthoDB" id="9813158at2"/>
<reference evidence="2 3" key="1">
    <citation type="submission" date="2019-08" db="EMBL/GenBank/DDBJ databases">
        <title>Sphingorhabdus soil sp. nov., isolated from arctic soil.</title>
        <authorList>
            <person name="Liu Y."/>
        </authorList>
    </citation>
    <scope>NUCLEOTIDE SEQUENCE [LARGE SCALE GENOMIC DNA]</scope>
    <source>
        <strain evidence="2 3">D-2Q-5-6</strain>
    </source>
</reference>
<dbReference type="SUPFAM" id="SSF54637">
    <property type="entry name" value="Thioesterase/thiol ester dehydrase-isomerase"/>
    <property type="match status" value="1"/>
</dbReference>
<accession>A0A5C6ULS0</accession>
<dbReference type="EMBL" id="VOPY01000001">
    <property type="protein sequence ID" value="TXC73809.1"/>
    <property type="molecule type" value="Genomic_DNA"/>
</dbReference>
<dbReference type="Proteomes" id="UP000321129">
    <property type="component" value="Unassembled WGS sequence"/>
</dbReference>
<feature type="domain" description="Thioesterase" evidence="1">
    <location>
        <begin position="68"/>
        <end position="133"/>
    </location>
</feature>
<proteinExistence type="predicted"/>
<organism evidence="2 3">
    <name type="scientific">Flavisphingopyxis soli</name>
    <dbReference type="NCBI Taxonomy" id="2601267"/>
    <lineage>
        <taxon>Bacteria</taxon>
        <taxon>Pseudomonadati</taxon>
        <taxon>Pseudomonadota</taxon>
        <taxon>Alphaproteobacteria</taxon>
        <taxon>Sphingomonadales</taxon>
        <taxon>Sphingopyxidaceae</taxon>
        <taxon>Flavisphingopyxis</taxon>
    </lineage>
</organism>
<dbReference type="AlphaFoldDB" id="A0A5C6ULS0"/>
<dbReference type="RefSeq" id="WP_147121646.1">
    <property type="nucleotide sequence ID" value="NZ_VOPY01000001.1"/>
</dbReference>
<evidence type="ECO:0000313" key="2">
    <source>
        <dbReference type="EMBL" id="TXC73809.1"/>
    </source>
</evidence>
<keyword evidence="3" id="KW-1185">Reference proteome</keyword>
<protein>
    <submittedName>
        <fullName evidence="2">PaaI family thioesterase</fullName>
    </submittedName>
</protein>
<comment type="caution">
    <text evidence="2">The sequence shown here is derived from an EMBL/GenBank/DDBJ whole genome shotgun (WGS) entry which is preliminary data.</text>
</comment>
<dbReference type="CDD" id="cd03443">
    <property type="entry name" value="PaaI_thioesterase"/>
    <property type="match status" value="1"/>
</dbReference>
<dbReference type="Pfam" id="PF03061">
    <property type="entry name" value="4HBT"/>
    <property type="match status" value="1"/>
</dbReference>
<dbReference type="InterPro" id="IPR006683">
    <property type="entry name" value="Thioestr_dom"/>
</dbReference>
<name>A0A5C6ULS0_9SPHN</name>
<evidence type="ECO:0000313" key="3">
    <source>
        <dbReference type="Proteomes" id="UP000321129"/>
    </source>
</evidence>
<dbReference type="GO" id="GO:0016790">
    <property type="term" value="F:thiolester hydrolase activity"/>
    <property type="evidence" value="ECO:0007669"/>
    <property type="project" value="UniProtKB-ARBA"/>
</dbReference>
<dbReference type="Gene3D" id="3.10.129.10">
    <property type="entry name" value="Hotdog Thioesterase"/>
    <property type="match status" value="1"/>
</dbReference>
<gene>
    <name evidence="2" type="ORF">FSZ31_03515</name>
</gene>
<evidence type="ECO:0000259" key="1">
    <source>
        <dbReference type="Pfam" id="PF03061"/>
    </source>
</evidence>